<dbReference type="Pfam" id="PF13639">
    <property type="entry name" value="zf-RING_2"/>
    <property type="match status" value="1"/>
</dbReference>
<feature type="compositionally biased region" description="Low complexity" evidence="2">
    <location>
        <begin position="393"/>
        <end position="406"/>
    </location>
</feature>
<dbReference type="AlphaFoldDB" id="A0AAW0ENH7"/>
<feature type="region of interest" description="Disordered" evidence="2">
    <location>
        <begin position="231"/>
        <end position="253"/>
    </location>
</feature>
<dbReference type="InterPro" id="IPR001607">
    <property type="entry name" value="Znf_UBP"/>
</dbReference>
<feature type="region of interest" description="Disordered" evidence="2">
    <location>
        <begin position="268"/>
        <end position="411"/>
    </location>
</feature>
<reference evidence="5 6" key="1">
    <citation type="journal article" date="2021" name="MBio">
        <title>A New Model Trypanosomatid, Novymonas esmeraldas: Genomic Perception of Its 'Candidatus Pandoraea novymonadis' Endosymbiont.</title>
        <authorList>
            <person name="Zakharova A."/>
            <person name="Saura A."/>
            <person name="Butenko A."/>
            <person name="Podesvova L."/>
            <person name="Warmusova S."/>
            <person name="Kostygov A.Y."/>
            <person name="Nenarokova A."/>
            <person name="Lukes J."/>
            <person name="Opperdoes F.R."/>
            <person name="Yurchenko V."/>
        </authorList>
    </citation>
    <scope>NUCLEOTIDE SEQUENCE [LARGE SCALE GENOMIC DNA]</scope>
    <source>
        <strain evidence="5 6">E262AT.01</strain>
    </source>
</reference>
<dbReference type="InterPro" id="IPR013083">
    <property type="entry name" value="Znf_RING/FYVE/PHD"/>
</dbReference>
<keyword evidence="6" id="KW-1185">Reference proteome</keyword>
<feature type="domain" description="UBP-type" evidence="4">
    <location>
        <begin position="438"/>
        <end position="547"/>
    </location>
</feature>
<dbReference type="SMART" id="SM00184">
    <property type="entry name" value="RING"/>
    <property type="match status" value="1"/>
</dbReference>
<dbReference type="Pfam" id="PF02148">
    <property type="entry name" value="zf-UBP"/>
    <property type="match status" value="1"/>
</dbReference>
<dbReference type="GO" id="GO:0007265">
    <property type="term" value="P:Ras protein signal transduction"/>
    <property type="evidence" value="ECO:0007669"/>
    <property type="project" value="TreeGrafter"/>
</dbReference>
<feature type="compositionally biased region" description="Low complexity" evidence="2">
    <location>
        <begin position="56"/>
        <end position="65"/>
    </location>
</feature>
<dbReference type="SMART" id="SM00290">
    <property type="entry name" value="ZnF_UBP"/>
    <property type="match status" value="1"/>
</dbReference>
<feature type="compositionally biased region" description="Low complexity" evidence="2">
    <location>
        <begin position="358"/>
        <end position="374"/>
    </location>
</feature>
<organism evidence="5 6">
    <name type="scientific">Novymonas esmeraldas</name>
    <dbReference type="NCBI Taxonomy" id="1808958"/>
    <lineage>
        <taxon>Eukaryota</taxon>
        <taxon>Discoba</taxon>
        <taxon>Euglenozoa</taxon>
        <taxon>Kinetoplastea</taxon>
        <taxon>Metakinetoplastina</taxon>
        <taxon>Trypanosomatida</taxon>
        <taxon>Trypanosomatidae</taxon>
        <taxon>Novymonas</taxon>
    </lineage>
</organism>
<dbReference type="GO" id="GO:0008270">
    <property type="term" value="F:zinc ion binding"/>
    <property type="evidence" value="ECO:0007669"/>
    <property type="project" value="UniProtKB-KW"/>
</dbReference>
<evidence type="ECO:0000256" key="2">
    <source>
        <dbReference type="SAM" id="MobiDB-lite"/>
    </source>
</evidence>
<dbReference type="GO" id="GO:0061630">
    <property type="term" value="F:ubiquitin protein ligase activity"/>
    <property type="evidence" value="ECO:0007669"/>
    <property type="project" value="TreeGrafter"/>
</dbReference>
<dbReference type="Gene3D" id="3.30.40.10">
    <property type="entry name" value="Zinc/RING finger domain, C3HC4 (zinc finger)"/>
    <property type="match status" value="2"/>
</dbReference>
<dbReference type="GO" id="GO:0005737">
    <property type="term" value="C:cytoplasm"/>
    <property type="evidence" value="ECO:0007669"/>
    <property type="project" value="TreeGrafter"/>
</dbReference>
<dbReference type="PROSITE" id="PS50271">
    <property type="entry name" value="ZF_UBP"/>
    <property type="match status" value="1"/>
</dbReference>
<feature type="compositionally biased region" description="Low complexity" evidence="2">
    <location>
        <begin position="77"/>
        <end position="95"/>
    </location>
</feature>
<gene>
    <name evidence="5" type="ORF">NESM_000405500</name>
</gene>
<dbReference type="SUPFAM" id="SSF57850">
    <property type="entry name" value="RING/U-box"/>
    <property type="match status" value="2"/>
</dbReference>
<dbReference type="Proteomes" id="UP001430356">
    <property type="component" value="Unassembled WGS sequence"/>
</dbReference>
<feature type="compositionally biased region" description="Basic and acidic residues" evidence="2">
    <location>
        <begin position="268"/>
        <end position="292"/>
    </location>
</feature>
<evidence type="ECO:0000313" key="5">
    <source>
        <dbReference type="EMBL" id="KAK7194847.1"/>
    </source>
</evidence>
<sequence length="766" mass="80779">MELLATMALDRDALHTVTLRLLPPSTTTPVSPWLLVHTIPITASLSRTLSRLASLEATAHSASPTSPSPPNRGGRRAGAASPALSSSATVQPAPSTSGAAAASGLVLCGPPAAAAAAASTPLRCAPLASSSSSLSSRSSSSSSASSPAVADAAEAARRRTWIELVRVGYIVSEIHAYCLLLRCRHPTQAATLKAALEEGAALGLTAPVEYVCDALPVSVTRRVFAAATDALDGATRPGGGSSSGGGGDGGDRYTTSLWDAVSTVYTTRGDDGECRGDGHGSDGESAAADRRCAPPPPLLSRSQPDAHHLHTQCRLHSCSSVPSTPPPPPPTFAAGRHRATTTADGVRKGAAPPPRQSPSPATAATTPHASPRHAMTSPLQLQRQAPQHPPHTPLRLPLSAAPLPSSTEAGGGGSGSDTCAICFDSLQHHGACVMTLCQHVFHLRCYGQLPSSSAECPLCRFSVYDLLNDARCRVCGTYEDLWVCLLCGHVACGRARHDHQHAHYHASGHSCSWQSSTNRIRNLSSRMFLHQEVALLLEEEQRVADDNADDRDVDADRAALMSWCDSPTDPALQVALQESREDAVDNYYATFLARLAAEQQQYYDGKLAERRIRRQRRAAARATEAQAAAAAEEAAAAAAAVSSTPATRELHLPSPTSMRRAVLALCREERRQRRRVLGDYVAVSVDLLHAAQRACTDMARALRTARDNAQQHVLLRSHLNTGLLAEVEQVRARAQESQRSGAKATAAKAAEEARLQSLVDEALAAL</sequence>
<evidence type="ECO:0000256" key="1">
    <source>
        <dbReference type="PROSITE-ProRule" id="PRU00502"/>
    </source>
</evidence>
<dbReference type="InterPro" id="IPR001841">
    <property type="entry name" value="Znf_RING"/>
</dbReference>
<evidence type="ECO:0000259" key="4">
    <source>
        <dbReference type="PROSITE" id="PS50271"/>
    </source>
</evidence>
<feature type="domain" description="RING-type" evidence="3">
    <location>
        <begin position="419"/>
        <end position="460"/>
    </location>
</feature>
<dbReference type="PROSITE" id="PS50089">
    <property type="entry name" value="ZF_RING_2"/>
    <property type="match status" value="1"/>
</dbReference>
<accession>A0AAW0ENH7</accession>
<dbReference type="PANTHER" id="PTHR24007:SF7">
    <property type="entry name" value="BRCA1-ASSOCIATED PROTEIN"/>
    <property type="match status" value="1"/>
</dbReference>
<dbReference type="EMBL" id="JAECZO010000043">
    <property type="protein sequence ID" value="KAK7194847.1"/>
    <property type="molecule type" value="Genomic_DNA"/>
</dbReference>
<feature type="region of interest" description="Disordered" evidence="2">
    <location>
        <begin position="56"/>
        <end position="95"/>
    </location>
</feature>
<evidence type="ECO:0000259" key="3">
    <source>
        <dbReference type="PROSITE" id="PS50089"/>
    </source>
</evidence>
<protein>
    <submittedName>
        <fullName evidence="5">Ring finger domain/Zn-finger in ubiquitin-hydrolase</fullName>
    </submittedName>
</protein>
<comment type="caution">
    <text evidence="5">The sequence shown here is derived from an EMBL/GenBank/DDBJ whole genome shotgun (WGS) entry which is preliminary data.</text>
</comment>
<keyword evidence="1" id="KW-0862">Zinc</keyword>
<evidence type="ECO:0000313" key="6">
    <source>
        <dbReference type="Proteomes" id="UP001430356"/>
    </source>
</evidence>
<name>A0AAW0ENH7_9TRYP</name>
<feature type="compositionally biased region" description="Gly residues" evidence="2">
    <location>
        <begin position="236"/>
        <end position="248"/>
    </location>
</feature>
<keyword evidence="1" id="KW-0479">Metal-binding</keyword>
<dbReference type="GO" id="GO:0016567">
    <property type="term" value="P:protein ubiquitination"/>
    <property type="evidence" value="ECO:0007669"/>
    <property type="project" value="TreeGrafter"/>
</dbReference>
<dbReference type="PANTHER" id="PTHR24007">
    <property type="entry name" value="BRCA1-ASSOCIATED PROTEIN"/>
    <property type="match status" value="1"/>
</dbReference>
<proteinExistence type="predicted"/>
<keyword evidence="1" id="KW-0863">Zinc-finger</keyword>